<dbReference type="Gene3D" id="1.10.10.10">
    <property type="entry name" value="Winged helix-like DNA-binding domain superfamily/Winged helix DNA-binding domain"/>
    <property type="match status" value="1"/>
</dbReference>
<dbReference type="InterPro" id="IPR011990">
    <property type="entry name" value="TPR-like_helical_dom_sf"/>
</dbReference>
<organism evidence="4 5">
    <name type="scientific">Fluviicola chungangensis</name>
    <dbReference type="NCBI Taxonomy" id="2597671"/>
    <lineage>
        <taxon>Bacteria</taxon>
        <taxon>Pseudomonadati</taxon>
        <taxon>Bacteroidota</taxon>
        <taxon>Flavobacteriia</taxon>
        <taxon>Flavobacteriales</taxon>
        <taxon>Crocinitomicaceae</taxon>
        <taxon>Fluviicola</taxon>
    </lineage>
</organism>
<feature type="coiled-coil region" evidence="1">
    <location>
        <begin position="385"/>
        <end position="412"/>
    </location>
</feature>
<dbReference type="GO" id="GO:0006355">
    <property type="term" value="P:regulation of DNA-templated transcription"/>
    <property type="evidence" value="ECO:0007669"/>
    <property type="project" value="InterPro"/>
</dbReference>
<keyword evidence="2" id="KW-0812">Transmembrane</keyword>
<feature type="domain" description="HTH luxR-type" evidence="3">
    <location>
        <begin position="482"/>
        <end position="539"/>
    </location>
</feature>
<sequence>MKQICYHLIPIIVACVLSPFSFGGMLNSERGIAKIISENEHKGTSFIQLFENYQQADFSSPAEWNRFLKKLCKEDKITERADYPELCYVIGRRLSDGQKYREAYYFLYVTLREETDVYTSQKPYLALFHETLGQLYYFFRRYDLSEKHLKISLHRSHVSEESKIKLYNTLSLIYRDKLDNKTSEWYLRKAYKQAVKLKDETWMGILSGNLGYIALSKKENAKARKLIQFDYEVSAKSNQTNSQINALALLIELDLMENKLAQSTRKMKLFDSLMKHETNPQLWGTFYQTKINYYEKLGRYEMALKSFRKFISYKEINDEKRQFINIQNAEFQIEFERKQGENTIYKEKKKTDDLIISGLFVICLILGLTSFIIIKQIQRKRKQDKELLTLRAQKMEDELHATEREMRALLSTMFDKNKVIFELQEQVESFEKNQHSKTDSEKEAMLNDLQSFSLLTETDWIEFKRLFEKLNPGFFGFFQDNFPEITAAEIRLAALIKLNLSNLEMARTLAISPDSVRKTNLRLRKKLNIESLDDLTRFIKAI</sequence>
<dbReference type="SMART" id="SM00421">
    <property type="entry name" value="HTH_LUXR"/>
    <property type="match status" value="1"/>
</dbReference>
<dbReference type="SUPFAM" id="SSF48452">
    <property type="entry name" value="TPR-like"/>
    <property type="match status" value="1"/>
</dbReference>
<dbReference type="InterPro" id="IPR016032">
    <property type="entry name" value="Sig_transdc_resp-reg_C-effctor"/>
</dbReference>
<evidence type="ECO:0000259" key="3">
    <source>
        <dbReference type="SMART" id="SM00421"/>
    </source>
</evidence>
<gene>
    <name evidence="4" type="ORF">FO442_07485</name>
</gene>
<proteinExistence type="predicted"/>
<keyword evidence="1" id="KW-0175">Coiled coil</keyword>
<reference evidence="4 5" key="1">
    <citation type="submission" date="2019-07" db="EMBL/GenBank/DDBJ databases">
        <authorList>
            <person name="Huq M.A."/>
        </authorList>
    </citation>
    <scope>NUCLEOTIDE SEQUENCE [LARGE SCALE GENOMIC DNA]</scope>
    <source>
        <strain evidence="4 5">MAH-3</strain>
    </source>
</reference>
<dbReference type="AlphaFoldDB" id="A0A556N076"/>
<accession>A0A556N076</accession>
<evidence type="ECO:0000256" key="2">
    <source>
        <dbReference type="SAM" id="Phobius"/>
    </source>
</evidence>
<name>A0A556N076_9FLAO</name>
<dbReference type="SUPFAM" id="SSF46894">
    <property type="entry name" value="C-terminal effector domain of the bipartite response regulators"/>
    <property type="match status" value="1"/>
</dbReference>
<keyword evidence="2" id="KW-0472">Membrane</keyword>
<comment type="caution">
    <text evidence="4">The sequence shown here is derived from an EMBL/GenBank/DDBJ whole genome shotgun (WGS) entry which is preliminary data.</text>
</comment>
<dbReference type="EMBL" id="VLPL01000003">
    <property type="protein sequence ID" value="TSJ45587.1"/>
    <property type="molecule type" value="Genomic_DNA"/>
</dbReference>
<evidence type="ECO:0000313" key="4">
    <source>
        <dbReference type="EMBL" id="TSJ45587.1"/>
    </source>
</evidence>
<dbReference type="Proteomes" id="UP000316008">
    <property type="component" value="Unassembled WGS sequence"/>
</dbReference>
<evidence type="ECO:0000256" key="1">
    <source>
        <dbReference type="SAM" id="Coils"/>
    </source>
</evidence>
<keyword evidence="2" id="KW-1133">Transmembrane helix</keyword>
<feature type="transmembrane region" description="Helical" evidence="2">
    <location>
        <begin position="354"/>
        <end position="374"/>
    </location>
</feature>
<dbReference type="GO" id="GO:0003677">
    <property type="term" value="F:DNA binding"/>
    <property type="evidence" value="ECO:0007669"/>
    <property type="project" value="InterPro"/>
</dbReference>
<dbReference type="InterPro" id="IPR036388">
    <property type="entry name" value="WH-like_DNA-bd_sf"/>
</dbReference>
<dbReference type="InterPro" id="IPR000792">
    <property type="entry name" value="Tscrpt_reg_LuxR_C"/>
</dbReference>
<dbReference type="PROSITE" id="PS51257">
    <property type="entry name" value="PROKAR_LIPOPROTEIN"/>
    <property type="match status" value="1"/>
</dbReference>
<protein>
    <recommendedName>
        <fullName evidence="3">HTH luxR-type domain-containing protein</fullName>
    </recommendedName>
</protein>
<evidence type="ECO:0000313" key="5">
    <source>
        <dbReference type="Proteomes" id="UP000316008"/>
    </source>
</evidence>
<dbReference type="Gene3D" id="1.25.40.10">
    <property type="entry name" value="Tetratricopeptide repeat domain"/>
    <property type="match status" value="1"/>
</dbReference>
<keyword evidence="5" id="KW-1185">Reference proteome</keyword>